<dbReference type="PROSITE" id="PS51471">
    <property type="entry name" value="FE2OG_OXY"/>
    <property type="match status" value="1"/>
</dbReference>
<comment type="caution">
    <text evidence="2">The sequence shown here is derived from an EMBL/GenBank/DDBJ whole genome shotgun (WGS) entry which is preliminary data.</text>
</comment>
<dbReference type="GO" id="GO:0051213">
    <property type="term" value="F:dioxygenase activity"/>
    <property type="evidence" value="ECO:0007669"/>
    <property type="project" value="UniProtKB-KW"/>
</dbReference>
<dbReference type="InterPro" id="IPR032854">
    <property type="entry name" value="ALKBH3"/>
</dbReference>
<proteinExistence type="predicted"/>
<dbReference type="InterPro" id="IPR027450">
    <property type="entry name" value="AlkB-like"/>
</dbReference>
<dbReference type="InterPro" id="IPR037151">
    <property type="entry name" value="AlkB-like_sf"/>
</dbReference>
<organism evidence="2 3">
    <name type="scientific">Olivibacter oleidegradans</name>
    <dbReference type="NCBI Taxonomy" id="760123"/>
    <lineage>
        <taxon>Bacteria</taxon>
        <taxon>Pseudomonadati</taxon>
        <taxon>Bacteroidota</taxon>
        <taxon>Sphingobacteriia</taxon>
        <taxon>Sphingobacteriales</taxon>
        <taxon>Sphingobacteriaceae</taxon>
        <taxon>Olivibacter</taxon>
    </lineage>
</organism>
<feature type="domain" description="Fe2OG dioxygenase" evidence="1">
    <location>
        <begin position="95"/>
        <end position="193"/>
    </location>
</feature>
<sequence>MHGNLLPKDGEVYFYENFFTRSEEHHLFDVLKQKTTWRQEPVKIMGKEILQPRLTALYGDTYKPYSYSGITMKPQQWFPELLLVKEKVETFLNIKFSTVLLNYYRNGTDSMGWHRDNEKSLGKNPTIASLSFGASRPFLFRHYRDRKLRVKIHLLPGSLLVMKGTIQDHWQHSLPKVPKLVEARINLTFRAIVDK</sequence>
<dbReference type="Gene3D" id="2.60.120.590">
    <property type="entry name" value="Alpha-ketoglutarate-dependent dioxygenase AlkB-like"/>
    <property type="match status" value="1"/>
</dbReference>
<name>A0ABV6HHX1_9SPHI</name>
<gene>
    <name evidence="2" type="ORF">ACFFI0_09265</name>
</gene>
<keyword evidence="2" id="KW-0560">Oxidoreductase</keyword>
<dbReference type="Pfam" id="PF13532">
    <property type="entry name" value="2OG-FeII_Oxy_2"/>
    <property type="match status" value="1"/>
</dbReference>
<keyword evidence="2" id="KW-0223">Dioxygenase</keyword>
<evidence type="ECO:0000313" key="2">
    <source>
        <dbReference type="EMBL" id="MFC0318498.1"/>
    </source>
</evidence>
<protein>
    <submittedName>
        <fullName evidence="2">Alpha-ketoglutarate-dependent dioxygenase AlkB</fullName>
    </submittedName>
</protein>
<keyword evidence="3" id="KW-1185">Reference proteome</keyword>
<evidence type="ECO:0000313" key="3">
    <source>
        <dbReference type="Proteomes" id="UP001589774"/>
    </source>
</evidence>
<dbReference type="SUPFAM" id="SSF51197">
    <property type="entry name" value="Clavaminate synthase-like"/>
    <property type="match status" value="1"/>
</dbReference>
<dbReference type="PANTHER" id="PTHR31212">
    <property type="entry name" value="ALPHA-KETOGLUTARATE-DEPENDENT DIOXYGENASE ALKB HOMOLOG 3"/>
    <property type="match status" value="1"/>
</dbReference>
<evidence type="ECO:0000259" key="1">
    <source>
        <dbReference type="PROSITE" id="PS51471"/>
    </source>
</evidence>
<dbReference type="EMBL" id="JBHLWO010000002">
    <property type="protein sequence ID" value="MFC0318498.1"/>
    <property type="molecule type" value="Genomic_DNA"/>
</dbReference>
<dbReference type="PANTHER" id="PTHR31212:SF4">
    <property type="entry name" value="ALPHA-KETOGLUTARATE-DEPENDENT DIOXYGENASE ALKB HOMOLOG 3"/>
    <property type="match status" value="1"/>
</dbReference>
<dbReference type="RefSeq" id="WP_130857637.1">
    <property type="nucleotide sequence ID" value="NZ_JBHLWO010000002.1"/>
</dbReference>
<reference evidence="2 3" key="1">
    <citation type="submission" date="2024-09" db="EMBL/GenBank/DDBJ databases">
        <authorList>
            <person name="Sun Q."/>
            <person name="Mori K."/>
        </authorList>
    </citation>
    <scope>NUCLEOTIDE SEQUENCE [LARGE SCALE GENOMIC DNA]</scope>
    <source>
        <strain evidence="2 3">CCM 7765</strain>
    </source>
</reference>
<accession>A0ABV6HHX1</accession>
<dbReference type="Proteomes" id="UP001589774">
    <property type="component" value="Unassembled WGS sequence"/>
</dbReference>
<dbReference type="InterPro" id="IPR005123">
    <property type="entry name" value="Oxoglu/Fe-dep_dioxygenase_dom"/>
</dbReference>